<dbReference type="InterPro" id="IPR023753">
    <property type="entry name" value="FAD/NAD-binding_dom"/>
</dbReference>
<keyword evidence="3" id="KW-1185">Reference proteome</keyword>
<dbReference type="Gene3D" id="3.50.50.60">
    <property type="entry name" value="FAD/NAD(P)-binding domain"/>
    <property type="match status" value="2"/>
</dbReference>
<proteinExistence type="predicted"/>
<dbReference type="PANTHER" id="PTHR43014:SF2">
    <property type="entry name" value="MERCURIC REDUCTASE"/>
    <property type="match status" value="1"/>
</dbReference>
<dbReference type="Pfam" id="PF07992">
    <property type="entry name" value="Pyr_redox_2"/>
    <property type="match status" value="1"/>
</dbReference>
<protein>
    <recommendedName>
        <fullName evidence="1">FAD/NAD(P)-binding domain-containing protein</fullName>
    </recommendedName>
</protein>
<dbReference type="InterPro" id="IPR036188">
    <property type="entry name" value="FAD/NAD-bd_sf"/>
</dbReference>
<gene>
    <name evidence="2" type="ORF">GCM10010121_096170</name>
</gene>
<sequence>MVVGGNAVGLEQAQLFARLGTRVSVIEALNRLAPFEEPEVSAAIEEVFTGEGIAVYTGTALTAVRRDGHGYTLTAGRGSAPTELRAEQLLVATGRRPVTAGLNLDRVGVKTGERGEVVDHRPRHRERVLQEQVDVPHRAHLEREAKLVVLRPPQGDQVPVDVVQEEEPLQLGPRRLLGERPWACSSLRNSTGTSRTVITPEQARRRFSEPRRRSGTVC</sequence>
<organism evidence="2 3">
    <name type="scientific">Streptomyces brasiliensis</name>
    <dbReference type="NCBI Taxonomy" id="1954"/>
    <lineage>
        <taxon>Bacteria</taxon>
        <taxon>Bacillati</taxon>
        <taxon>Actinomycetota</taxon>
        <taxon>Actinomycetes</taxon>
        <taxon>Kitasatosporales</taxon>
        <taxon>Streptomycetaceae</taxon>
        <taxon>Streptomyces</taxon>
    </lineage>
</organism>
<comment type="caution">
    <text evidence="2">The sequence shown here is derived from an EMBL/GenBank/DDBJ whole genome shotgun (WGS) entry which is preliminary data.</text>
</comment>
<dbReference type="GO" id="GO:0050660">
    <property type="term" value="F:flavin adenine dinucleotide binding"/>
    <property type="evidence" value="ECO:0007669"/>
    <property type="project" value="TreeGrafter"/>
</dbReference>
<dbReference type="EMBL" id="BMQA01000119">
    <property type="protein sequence ID" value="GGJ70269.1"/>
    <property type="molecule type" value="Genomic_DNA"/>
</dbReference>
<feature type="domain" description="FAD/NAD(P)-binding" evidence="1">
    <location>
        <begin position="1"/>
        <end position="120"/>
    </location>
</feature>
<dbReference type="PANTHER" id="PTHR43014">
    <property type="entry name" value="MERCURIC REDUCTASE"/>
    <property type="match status" value="1"/>
</dbReference>
<reference evidence="2" key="2">
    <citation type="submission" date="2020-09" db="EMBL/GenBank/DDBJ databases">
        <authorList>
            <person name="Sun Q."/>
            <person name="Ohkuma M."/>
        </authorList>
    </citation>
    <scope>NUCLEOTIDE SEQUENCE</scope>
    <source>
        <strain evidence="2">JCM 3086</strain>
    </source>
</reference>
<accession>A0A917PBV7</accession>
<dbReference type="AlphaFoldDB" id="A0A917PBV7"/>
<dbReference type="Proteomes" id="UP000657574">
    <property type="component" value="Unassembled WGS sequence"/>
</dbReference>
<dbReference type="GO" id="GO:0003955">
    <property type="term" value="F:NAD(P)H dehydrogenase (quinone) activity"/>
    <property type="evidence" value="ECO:0007669"/>
    <property type="project" value="TreeGrafter"/>
</dbReference>
<name>A0A917PBV7_9ACTN</name>
<evidence type="ECO:0000313" key="3">
    <source>
        <dbReference type="Proteomes" id="UP000657574"/>
    </source>
</evidence>
<dbReference type="SUPFAM" id="SSF51905">
    <property type="entry name" value="FAD/NAD(P)-binding domain"/>
    <property type="match status" value="1"/>
</dbReference>
<reference evidence="2" key="1">
    <citation type="journal article" date="2014" name="Int. J. Syst. Evol. Microbiol.">
        <title>Complete genome sequence of Corynebacterium casei LMG S-19264T (=DSM 44701T), isolated from a smear-ripened cheese.</title>
        <authorList>
            <consortium name="US DOE Joint Genome Institute (JGI-PGF)"/>
            <person name="Walter F."/>
            <person name="Albersmeier A."/>
            <person name="Kalinowski J."/>
            <person name="Ruckert C."/>
        </authorList>
    </citation>
    <scope>NUCLEOTIDE SEQUENCE</scope>
    <source>
        <strain evidence="2">JCM 3086</strain>
    </source>
</reference>
<evidence type="ECO:0000259" key="1">
    <source>
        <dbReference type="Pfam" id="PF07992"/>
    </source>
</evidence>
<evidence type="ECO:0000313" key="2">
    <source>
        <dbReference type="EMBL" id="GGJ70269.1"/>
    </source>
</evidence>